<feature type="chain" id="PRO_5004220350" evidence="2">
    <location>
        <begin position="26"/>
        <end position="165"/>
    </location>
</feature>
<dbReference type="AlphaFoldDB" id="Q31FB4"/>
<name>Q31FB4_HYDCU</name>
<sequence>MMNKNFALLALAATTALSFATASYADEKNPLDDVKTLKLCVDYSTLASDDDKAMYMKELDRRGQLSVQDHDNFAKKEVVNGSTMCGMYMTLGKPMAEQGKQLRPMVYKVVHVYPTHYYVTQMGMVVAKYERKEGELPPKLVHEKPETQAPPVIYQSPGGTPMHHQ</sequence>
<evidence type="ECO:0000256" key="2">
    <source>
        <dbReference type="SAM" id="SignalP"/>
    </source>
</evidence>
<dbReference type="KEGG" id="tcx:Tcr_1567"/>
<feature type="signal peptide" evidence="2">
    <location>
        <begin position="1"/>
        <end position="25"/>
    </location>
</feature>
<evidence type="ECO:0000313" key="3">
    <source>
        <dbReference type="EMBL" id="ABB42159.1"/>
    </source>
</evidence>
<proteinExistence type="predicted"/>
<keyword evidence="2" id="KW-0732">Signal</keyword>
<organism evidence="3">
    <name type="scientific">Hydrogenovibrio crunogenus (strain DSM 25203 / XCL-2)</name>
    <name type="common">Thiomicrospira crunogena</name>
    <dbReference type="NCBI Taxonomy" id="317025"/>
    <lineage>
        <taxon>Bacteria</taxon>
        <taxon>Pseudomonadati</taxon>
        <taxon>Pseudomonadota</taxon>
        <taxon>Gammaproteobacteria</taxon>
        <taxon>Thiotrichales</taxon>
        <taxon>Piscirickettsiaceae</taxon>
        <taxon>Hydrogenovibrio</taxon>
    </lineage>
</organism>
<dbReference type="OrthoDB" id="5615528at2"/>
<reference evidence="3" key="1">
    <citation type="submission" date="2006-07" db="EMBL/GenBank/DDBJ databases">
        <title>Complete sequence of Thiomicrospira crunogena XCL-2.</title>
        <authorList>
            <consortium name="US DOE Joint Genome Institute"/>
            <person name="Copeland A."/>
            <person name="Lucas S."/>
            <person name="Lapidus A."/>
            <person name="Barry K."/>
            <person name="Detter J.C."/>
            <person name="Glavina del Rio T."/>
            <person name="Hammon N."/>
            <person name="Israni S."/>
            <person name="Dalin E."/>
            <person name="Tice H."/>
            <person name="Pitluck S."/>
            <person name="Chain P."/>
            <person name="Malfatti S."/>
            <person name="Shin M."/>
            <person name="Vergez L."/>
            <person name="Schmutz J."/>
            <person name="Larimer F."/>
            <person name="Land M."/>
            <person name="Hauser L."/>
            <person name="Kyrpides N."/>
            <person name="Lykidis A."/>
            <person name="Scott K.M."/>
            <person name="Sievert S."/>
            <person name="Kerfeld C."/>
            <person name="Freyermuth S."/>
            <person name="Dobrinski K."/>
            <person name="Boller A."/>
            <person name="Fitzpatrick K."/>
            <person name="Thoma P."/>
            <person name="Moore J."/>
            <person name="Richardson P."/>
        </authorList>
    </citation>
    <scope>NUCLEOTIDE SEQUENCE</scope>
    <source>
        <strain evidence="3">XCL-2</strain>
    </source>
</reference>
<dbReference type="HOGENOM" id="CLU_1610016_0_0_6"/>
<gene>
    <name evidence="3" type="ordered locus">Tcr_1567</name>
</gene>
<protein>
    <submittedName>
        <fullName evidence="3">Uncharacterized protein</fullName>
    </submittedName>
</protein>
<dbReference type="EMBL" id="CP000109">
    <property type="protein sequence ID" value="ABB42159.1"/>
    <property type="molecule type" value="Genomic_DNA"/>
</dbReference>
<feature type="region of interest" description="Disordered" evidence="1">
    <location>
        <begin position="142"/>
        <end position="165"/>
    </location>
</feature>
<dbReference type="STRING" id="317025.Tcr_1567"/>
<evidence type="ECO:0000256" key="1">
    <source>
        <dbReference type="SAM" id="MobiDB-lite"/>
    </source>
</evidence>
<accession>Q31FB4</accession>